<keyword evidence="12" id="KW-0479">Metal-binding</keyword>
<dbReference type="InterPro" id="IPR005502">
    <property type="entry name" value="Ribosyl_crysJ1"/>
</dbReference>
<keyword evidence="12" id="KW-0460">Magnesium</keyword>
<keyword evidence="3" id="KW-0378">Hydrolase</keyword>
<dbReference type="PANTHER" id="PTHR16222">
    <property type="entry name" value="ADP-RIBOSYLGLYCOHYDROLASE"/>
    <property type="match status" value="1"/>
</dbReference>
<dbReference type="Pfam" id="PF03747">
    <property type="entry name" value="ADP_ribosyl_GH"/>
    <property type="match status" value="1"/>
</dbReference>
<evidence type="ECO:0000256" key="8">
    <source>
        <dbReference type="ARBA" id="ARBA00042850"/>
    </source>
</evidence>
<evidence type="ECO:0000256" key="5">
    <source>
        <dbReference type="ARBA" id="ARBA00042398"/>
    </source>
</evidence>
<dbReference type="EMBL" id="CAJNOC010000219">
    <property type="protein sequence ID" value="CAF0728980.1"/>
    <property type="molecule type" value="Genomic_DNA"/>
</dbReference>
<comment type="catalytic activity">
    <reaction evidence="11">
        <text>alpha-NAD(+) + H2O = ADP-D-ribose + nicotinamide + H(+)</text>
        <dbReference type="Rhea" id="RHEA:68792"/>
        <dbReference type="ChEBI" id="CHEBI:15377"/>
        <dbReference type="ChEBI" id="CHEBI:15378"/>
        <dbReference type="ChEBI" id="CHEBI:17154"/>
        <dbReference type="ChEBI" id="CHEBI:57967"/>
        <dbReference type="ChEBI" id="CHEBI:77017"/>
    </reaction>
</comment>
<keyword evidence="14" id="KW-1185">Reference proteome</keyword>
<dbReference type="Gene3D" id="1.10.4080.10">
    <property type="entry name" value="ADP-ribosylation/Crystallin J1"/>
    <property type="match status" value="1"/>
</dbReference>
<dbReference type="GO" id="GO:0004649">
    <property type="term" value="F:poly(ADP-ribose) glycohydrolase activity"/>
    <property type="evidence" value="ECO:0007669"/>
    <property type="project" value="UniProtKB-EC"/>
</dbReference>
<evidence type="ECO:0000256" key="2">
    <source>
        <dbReference type="ARBA" id="ARBA00012255"/>
    </source>
</evidence>
<protein>
    <recommendedName>
        <fullName evidence="4">ADP-ribosylhydrolase ARH3</fullName>
        <ecNumber evidence="2">3.2.1.143</ecNumber>
    </recommendedName>
    <alternativeName>
        <fullName evidence="5">ADP-ribose glycohydrolase ARH3</fullName>
    </alternativeName>
    <alternativeName>
        <fullName evidence="6">ADP-ribosylhydrolase 3</fullName>
    </alternativeName>
    <alternativeName>
        <fullName evidence="9">O-acetyl-ADP-ribose deacetylase ARH3</fullName>
    </alternativeName>
    <alternativeName>
        <fullName evidence="10">Poly(ADP-ribose) glycohydrolase ARH3</fullName>
    </alternativeName>
    <alternativeName>
        <fullName evidence="8">[Protein ADP-ribosylarginine] hydrolase-like protein 2</fullName>
    </alternativeName>
    <alternativeName>
        <fullName evidence="7">[Protein ADP-ribosylserine] hydrolase</fullName>
    </alternativeName>
</protein>
<dbReference type="Proteomes" id="UP000663879">
    <property type="component" value="Unassembled WGS sequence"/>
</dbReference>
<feature type="binding site" evidence="12">
    <location>
        <position position="102"/>
    </location>
    <ligand>
        <name>Mg(2+)</name>
        <dbReference type="ChEBI" id="CHEBI:18420"/>
        <label>1</label>
    </ligand>
</feature>
<reference evidence="13" key="1">
    <citation type="submission" date="2021-02" db="EMBL/GenBank/DDBJ databases">
        <authorList>
            <person name="Nowell W R."/>
        </authorList>
    </citation>
    <scope>NUCLEOTIDE SEQUENCE</scope>
    <source>
        <strain evidence="13">Ploen Becks lab</strain>
    </source>
</reference>
<comment type="caution">
    <text evidence="13">The sequence shown here is derived from an EMBL/GenBank/DDBJ whole genome shotgun (WGS) entry which is preliminary data.</text>
</comment>
<comment type="similarity">
    <text evidence="1">Belongs to the ADP-ribosylglycohydrolase family.</text>
</comment>
<evidence type="ECO:0000313" key="14">
    <source>
        <dbReference type="Proteomes" id="UP000663879"/>
    </source>
</evidence>
<feature type="binding site" evidence="12">
    <location>
        <position position="101"/>
    </location>
    <ligand>
        <name>Mg(2+)</name>
        <dbReference type="ChEBI" id="CHEBI:18420"/>
        <label>1</label>
    </ligand>
</feature>
<dbReference type="InterPro" id="IPR036705">
    <property type="entry name" value="Ribosyl_crysJ1_sf"/>
</dbReference>
<evidence type="ECO:0000256" key="11">
    <source>
        <dbReference type="ARBA" id="ARBA00049015"/>
    </source>
</evidence>
<proteinExistence type="inferred from homology"/>
<organism evidence="13 14">
    <name type="scientific">Brachionus calyciflorus</name>
    <dbReference type="NCBI Taxonomy" id="104777"/>
    <lineage>
        <taxon>Eukaryota</taxon>
        <taxon>Metazoa</taxon>
        <taxon>Spiralia</taxon>
        <taxon>Gnathifera</taxon>
        <taxon>Rotifera</taxon>
        <taxon>Eurotatoria</taxon>
        <taxon>Monogononta</taxon>
        <taxon>Pseudotrocha</taxon>
        <taxon>Ploima</taxon>
        <taxon>Brachionidae</taxon>
        <taxon>Brachionus</taxon>
    </lineage>
</organism>
<evidence type="ECO:0000256" key="1">
    <source>
        <dbReference type="ARBA" id="ARBA00010702"/>
    </source>
</evidence>
<accession>A0A813MVH1</accession>
<feature type="binding site" evidence="12">
    <location>
        <position position="103"/>
    </location>
    <ligand>
        <name>Mg(2+)</name>
        <dbReference type="ChEBI" id="CHEBI:18420"/>
        <label>1</label>
    </ligand>
</feature>
<dbReference type="InterPro" id="IPR050792">
    <property type="entry name" value="ADP-ribosylglycohydrolase"/>
</dbReference>
<name>A0A813MVH1_9BILA</name>
<evidence type="ECO:0000256" key="7">
    <source>
        <dbReference type="ARBA" id="ARBA00042722"/>
    </source>
</evidence>
<comment type="cofactor">
    <cofactor evidence="12">
        <name>Mg(2+)</name>
        <dbReference type="ChEBI" id="CHEBI:18420"/>
    </cofactor>
    <text evidence="12">Binds 2 magnesium ions per subunit.</text>
</comment>
<evidence type="ECO:0000256" key="4">
    <source>
        <dbReference type="ARBA" id="ARBA00041057"/>
    </source>
</evidence>
<dbReference type="EC" id="3.2.1.143" evidence="2"/>
<evidence type="ECO:0000256" key="10">
    <source>
        <dbReference type="ARBA" id="ARBA00043193"/>
    </source>
</evidence>
<sequence length="457" mass="52393">MNNFLNLITSLFPKRILTKVGFINKTIQRKKSEKLQNEKELLASKFEGALLGSLIGDCIGKCLEGIWSPNLCEMLDELRLAKDKYLHYLNEQEIVSLKFYSDDTALTRSICESIINKKEFNIDDTVNNFLQMYYMDSSRGYSSATMTLFKKLSYLKSKDELHNNSFIPAMELFDGEGSYGSGAAMRCSPIALYTFSKSLEEMKIICELSTRITHNHKLAVLGAWQQCFAIRLALQTSKVYCSIDFDNFFYQILNFVNDLENNYENLDEAKYENLDKYSQSLRENIFLYLEQNKSTLFEINDKSSPKKSLSYTYLLLKLFKLIKKCRRGHKINMEYLYKLISSSTSSAIQTIPLALFSFMIASDSRCCNEVNFKLNSKIAFKQYGNVERVVFYAVSFGGEAQKIASMAGAIAGAFYSADFIPKYLIDMCEASNDVRNYAKDLFDLNFSDDTCLQEDIL</sequence>
<dbReference type="PANTHER" id="PTHR16222:SF24">
    <property type="entry name" value="ADP-RIBOSYLHYDROLASE ARH3"/>
    <property type="match status" value="1"/>
</dbReference>
<gene>
    <name evidence="13" type="ORF">OXX778_LOCUS2713</name>
</gene>
<dbReference type="GO" id="GO:0005634">
    <property type="term" value="C:nucleus"/>
    <property type="evidence" value="ECO:0007669"/>
    <property type="project" value="TreeGrafter"/>
</dbReference>
<dbReference type="AlphaFoldDB" id="A0A813MVH1"/>
<evidence type="ECO:0000256" key="6">
    <source>
        <dbReference type="ARBA" id="ARBA00042471"/>
    </source>
</evidence>
<dbReference type="OrthoDB" id="410104at2759"/>
<dbReference type="SUPFAM" id="SSF101478">
    <property type="entry name" value="ADP-ribosylglycohydrolase"/>
    <property type="match status" value="1"/>
</dbReference>
<evidence type="ECO:0000256" key="3">
    <source>
        <dbReference type="ARBA" id="ARBA00022801"/>
    </source>
</evidence>
<dbReference type="GO" id="GO:0046872">
    <property type="term" value="F:metal ion binding"/>
    <property type="evidence" value="ECO:0007669"/>
    <property type="project" value="UniProtKB-KW"/>
</dbReference>
<evidence type="ECO:0000313" key="13">
    <source>
        <dbReference type="EMBL" id="CAF0728980.1"/>
    </source>
</evidence>
<evidence type="ECO:0000256" key="12">
    <source>
        <dbReference type="PIRSR" id="PIRSR605502-1"/>
    </source>
</evidence>
<evidence type="ECO:0000256" key="9">
    <source>
        <dbReference type="ARBA" id="ARBA00043187"/>
    </source>
</evidence>
<dbReference type="GO" id="GO:0005739">
    <property type="term" value="C:mitochondrion"/>
    <property type="evidence" value="ECO:0007669"/>
    <property type="project" value="TreeGrafter"/>
</dbReference>